<dbReference type="RefSeq" id="WP_254020565.1">
    <property type="nucleotide sequence ID" value="NZ_CAKXZT010000146.1"/>
</dbReference>
<dbReference type="Proteomes" id="UP001153050">
    <property type="component" value="Unassembled WGS sequence"/>
</dbReference>
<evidence type="ECO:0000313" key="7">
    <source>
        <dbReference type="EMBL" id="CAH2405819.1"/>
    </source>
</evidence>
<comment type="caution">
    <text evidence="7">The sequence shown here is derived from an EMBL/GenBank/DDBJ whole genome shotgun (WGS) entry which is preliminary data.</text>
</comment>
<comment type="subcellular location">
    <subcellularLocation>
        <location evidence="1">Membrane</location>
        <topology evidence="1">Multi-pass membrane protein</topology>
    </subcellularLocation>
</comment>
<organism evidence="7 8">
    <name type="scientific">Mesorhizobium escarrei</name>
    <dbReference type="NCBI Taxonomy" id="666018"/>
    <lineage>
        <taxon>Bacteria</taxon>
        <taxon>Pseudomonadati</taxon>
        <taxon>Pseudomonadota</taxon>
        <taxon>Alphaproteobacteria</taxon>
        <taxon>Hyphomicrobiales</taxon>
        <taxon>Phyllobacteriaceae</taxon>
        <taxon>Mesorhizobium</taxon>
    </lineage>
</organism>
<feature type="transmembrane region" description="Helical" evidence="5">
    <location>
        <begin position="373"/>
        <end position="392"/>
    </location>
</feature>
<accession>A0ABN8K6C0</accession>
<evidence type="ECO:0000256" key="3">
    <source>
        <dbReference type="ARBA" id="ARBA00022989"/>
    </source>
</evidence>
<name>A0ABN8K6C0_9HYPH</name>
<evidence type="ECO:0000256" key="4">
    <source>
        <dbReference type="ARBA" id="ARBA00023136"/>
    </source>
</evidence>
<protein>
    <submittedName>
        <fullName evidence="7">O-antigen polymerase</fullName>
    </submittedName>
</protein>
<feature type="transmembrane region" description="Helical" evidence="5">
    <location>
        <begin position="142"/>
        <end position="159"/>
    </location>
</feature>
<proteinExistence type="predicted"/>
<feature type="transmembrane region" description="Helical" evidence="5">
    <location>
        <begin position="231"/>
        <end position="250"/>
    </location>
</feature>
<evidence type="ECO:0000256" key="1">
    <source>
        <dbReference type="ARBA" id="ARBA00004141"/>
    </source>
</evidence>
<feature type="domain" description="O-antigen ligase-related" evidence="6">
    <location>
        <begin position="241"/>
        <end position="380"/>
    </location>
</feature>
<feature type="transmembrane region" description="Helical" evidence="5">
    <location>
        <begin position="278"/>
        <end position="296"/>
    </location>
</feature>
<feature type="transmembrane region" description="Helical" evidence="5">
    <location>
        <begin position="111"/>
        <end position="130"/>
    </location>
</feature>
<dbReference type="InterPro" id="IPR051533">
    <property type="entry name" value="WaaL-like"/>
</dbReference>
<gene>
    <name evidence="7" type="ORF">MES5069_50019</name>
</gene>
<dbReference type="InterPro" id="IPR007016">
    <property type="entry name" value="O-antigen_ligase-rel_domated"/>
</dbReference>
<keyword evidence="8" id="KW-1185">Reference proteome</keyword>
<feature type="transmembrane region" description="Helical" evidence="5">
    <location>
        <begin position="256"/>
        <end position="271"/>
    </location>
</feature>
<dbReference type="Pfam" id="PF04932">
    <property type="entry name" value="Wzy_C"/>
    <property type="match status" value="1"/>
</dbReference>
<keyword evidence="4 5" id="KW-0472">Membrane</keyword>
<keyword evidence="2 5" id="KW-0812">Transmembrane</keyword>
<dbReference type="EMBL" id="CAKXZT010000146">
    <property type="protein sequence ID" value="CAH2405819.1"/>
    <property type="molecule type" value="Genomic_DNA"/>
</dbReference>
<feature type="transmembrane region" description="Helical" evidence="5">
    <location>
        <begin position="433"/>
        <end position="450"/>
    </location>
</feature>
<feature type="transmembrane region" description="Helical" evidence="5">
    <location>
        <begin position="207"/>
        <end position="224"/>
    </location>
</feature>
<dbReference type="PANTHER" id="PTHR37422">
    <property type="entry name" value="TEICHURONIC ACID BIOSYNTHESIS PROTEIN TUAE"/>
    <property type="match status" value="1"/>
</dbReference>
<feature type="transmembrane region" description="Helical" evidence="5">
    <location>
        <begin position="12"/>
        <end position="34"/>
    </location>
</feature>
<dbReference type="PANTHER" id="PTHR37422:SF17">
    <property type="entry name" value="O-ANTIGEN LIGASE"/>
    <property type="match status" value="1"/>
</dbReference>
<sequence>MPNLYPALPSPISLMHVASAVLLAILMALVLILWGDPRAPILAIGGAGGAAIAVYLVIRPLSALYVAIFLALMPMALRFGIVYDVAANSALALALGAWLLNIIVQRQHIQWNAVYVLMSLYLVWAVVTLLWAPDLILARKELVAYASGVILLLLISEQVRSIAAIDGLMRVLMLMGWILVLGGLHAVFAGGFQPGERLQVLGMNENLFGVALVLTLPGQIWPVLRSSGPNRAFHLVLSIFFILCTLGLVALSGSRGSSISLLLVLLAFFFYKPMRPFGILGIVLVVGMFTIAPLATDVLVQRFEDREGGGLGGRVLLWHASSRLVADNLWTGVGIGNGPSELYQYVASLTSIYADRPAVTSHNPLLEVAVETGVLGVFLYASAVVLAVWQFFRYGSRLQTHNELVASYFPLMLGVSVGYFASWLKGGGMDAHPTFFILLGLLVFPARLLASGRTC</sequence>
<reference evidence="7 8" key="1">
    <citation type="submission" date="2022-03" db="EMBL/GenBank/DDBJ databases">
        <authorList>
            <person name="Brunel B."/>
        </authorList>
    </citation>
    <scope>NUCLEOTIDE SEQUENCE [LARGE SCALE GENOMIC DNA]</scope>
    <source>
        <strain evidence="7">STM5069sample</strain>
    </source>
</reference>
<feature type="transmembrane region" description="Helical" evidence="5">
    <location>
        <begin position="171"/>
        <end position="192"/>
    </location>
</feature>
<evidence type="ECO:0000256" key="2">
    <source>
        <dbReference type="ARBA" id="ARBA00022692"/>
    </source>
</evidence>
<feature type="transmembrane region" description="Helical" evidence="5">
    <location>
        <begin position="404"/>
        <end position="421"/>
    </location>
</feature>
<evidence type="ECO:0000313" key="8">
    <source>
        <dbReference type="Proteomes" id="UP001153050"/>
    </source>
</evidence>
<evidence type="ECO:0000256" key="5">
    <source>
        <dbReference type="SAM" id="Phobius"/>
    </source>
</evidence>
<keyword evidence="3 5" id="KW-1133">Transmembrane helix</keyword>
<evidence type="ECO:0000259" key="6">
    <source>
        <dbReference type="Pfam" id="PF04932"/>
    </source>
</evidence>
<feature type="transmembrane region" description="Helical" evidence="5">
    <location>
        <begin position="40"/>
        <end position="58"/>
    </location>
</feature>
<feature type="transmembrane region" description="Helical" evidence="5">
    <location>
        <begin position="87"/>
        <end position="104"/>
    </location>
</feature>